<dbReference type="InterPro" id="IPR015797">
    <property type="entry name" value="NUDIX_hydrolase-like_dom_sf"/>
</dbReference>
<keyword evidence="7" id="KW-1185">Reference proteome</keyword>
<dbReference type="GO" id="GO:0006753">
    <property type="term" value="P:nucleoside phosphate metabolic process"/>
    <property type="evidence" value="ECO:0007669"/>
    <property type="project" value="TreeGrafter"/>
</dbReference>
<dbReference type="PANTHER" id="PTHR11839:SF22">
    <property type="entry name" value="NUDIX HYDROLASE 26, CHLOROPLASTIC"/>
    <property type="match status" value="1"/>
</dbReference>
<comment type="similarity">
    <text evidence="4">Belongs to the Nudix hydrolase family. RppH subfamily.</text>
</comment>
<evidence type="ECO:0000313" key="6">
    <source>
        <dbReference type="EMBL" id="AKH41345.1"/>
    </source>
</evidence>
<dbReference type="CDD" id="cd03671">
    <property type="entry name" value="NUDIX_Ap4A_hydrolase_plant_like"/>
    <property type="match status" value="1"/>
</dbReference>
<dbReference type="InterPro" id="IPR020084">
    <property type="entry name" value="NUDIX_hydrolase_CS"/>
</dbReference>
<proteinExistence type="inferred from homology"/>
<dbReference type="PROSITE" id="PS51462">
    <property type="entry name" value="NUDIX"/>
    <property type="match status" value="1"/>
</dbReference>
<dbReference type="InterPro" id="IPR000086">
    <property type="entry name" value="NUDIX_hydrolase_dom"/>
</dbReference>
<dbReference type="GO" id="GO:0034432">
    <property type="term" value="F:bis(5'-adenosyl)-pentaphosphatase activity"/>
    <property type="evidence" value="ECO:0007669"/>
    <property type="project" value="TreeGrafter"/>
</dbReference>
<dbReference type="PATRIC" id="fig|1267766.3.peg.287"/>
<dbReference type="Proteomes" id="UP000034392">
    <property type="component" value="Chromosome"/>
</dbReference>
<evidence type="ECO:0000256" key="4">
    <source>
        <dbReference type="HAMAP-Rule" id="MF_00298"/>
    </source>
</evidence>
<dbReference type="KEGG" id="aay:WYH_00281"/>
<dbReference type="PROSITE" id="PS00893">
    <property type="entry name" value="NUDIX_BOX"/>
    <property type="match status" value="1"/>
</dbReference>
<evidence type="ECO:0000259" key="5">
    <source>
        <dbReference type="PROSITE" id="PS51462"/>
    </source>
</evidence>
<reference evidence="6" key="1">
    <citation type="submission" date="2015-05" db="EMBL/GenBank/DDBJ databases">
        <title>The complete genome of Altererythrobacter atlanticus strain 26DY36.</title>
        <authorList>
            <person name="Wu Y.-H."/>
            <person name="Cheng H."/>
            <person name="Wu X.-W."/>
        </authorList>
    </citation>
    <scope>NUCLEOTIDE SEQUENCE [LARGE SCALE GENOMIC DNA]</scope>
    <source>
        <strain evidence="6">26DY36</strain>
    </source>
</reference>
<evidence type="ECO:0000313" key="7">
    <source>
        <dbReference type="Proteomes" id="UP000034392"/>
    </source>
</evidence>
<dbReference type="PRINTS" id="PR00502">
    <property type="entry name" value="NUDIXFAMILY"/>
</dbReference>
<name>A0A0F7KRD0_9SPHN</name>
<feature type="domain" description="Nudix hydrolase" evidence="5">
    <location>
        <begin position="8"/>
        <end position="154"/>
    </location>
</feature>
<comment type="cofactor">
    <cofactor evidence="1">
        <name>Mn(2+)</name>
        <dbReference type="ChEBI" id="CHEBI:29035"/>
    </cofactor>
</comment>
<dbReference type="GO" id="GO:0019693">
    <property type="term" value="P:ribose phosphate metabolic process"/>
    <property type="evidence" value="ECO:0007669"/>
    <property type="project" value="TreeGrafter"/>
</dbReference>
<dbReference type="Gene3D" id="3.90.79.10">
    <property type="entry name" value="Nucleoside Triphosphate Pyrophosphohydrolase"/>
    <property type="match status" value="1"/>
</dbReference>
<dbReference type="PANTHER" id="PTHR11839">
    <property type="entry name" value="UDP/ADP-SUGAR PYROPHOSPHATASE"/>
    <property type="match status" value="1"/>
</dbReference>
<dbReference type="STRING" id="1267766.WYH_00281"/>
<dbReference type="GO" id="GO:0008893">
    <property type="term" value="F:guanosine-3',5'-bis(diphosphate) 3'-diphosphatase activity"/>
    <property type="evidence" value="ECO:0007669"/>
    <property type="project" value="TreeGrafter"/>
</dbReference>
<accession>A0A0F7KRD0</accession>
<dbReference type="AlphaFoldDB" id="A0A0F7KRD0"/>
<protein>
    <recommendedName>
        <fullName evidence="4">RNA pyrophosphohydrolase</fullName>
        <ecNumber evidence="4">3.6.1.-</ecNumber>
    </recommendedName>
    <alternativeName>
        <fullName evidence="4">(Di)nucleoside polyphosphate hydrolase</fullName>
    </alternativeName>
</protein>
<dbReference type="RefSeq" id="WP_046902399.1">
    <property type="nucleotide sequence ID" value="NZ_CP011452.2"/>
</dbReference>
<dbReference type="NCBIfam" id="NF001938">
    <property type="entry name" value="PRK00714.1-5"/>
    <property type="match status" value="1"/>
</dbReference>
<dbReference type="InterPro" id="IPR022927">
    <property type="entry name" value="RppH"/>
</dbReference>
<dbReference type="EC" id="3.6.1.-" evidence="4"/>
<dbReference type="Pfam" id="PF00293">
    <property type="entry name" value="NUDIX"/>
    <property type="match status" value="1"/>
</dbReference>
<sequence length="160" mass="18481">MTQHDPQVYRPCVGVMLVNGQGDAFVGKRIDNREGDWWQMPQGGVDPGEDLDVAMMRELAEETGARPEHLHILHRMEDELFYDLPDDLKGKLWGGRYVGQRQSWYLVRFTGEDGDIDLDAHEHPEFCEWKWVDPELLPELIVPFKKPVYEAVVASFRGKS</sequence>
<keyword evidence="3 4" id="KW-0378">Hydrolase</keyword>
<comment type="cofactor">
    <cofactor evidence="4">
        <name>a divalent metal cation</name>
        <dbReference type="ChEBI" id="CHEBI:60240"/>
    </cofactor>
</comment>
<gene>
    <name evidence="6" type="primary">rppH_1</name>
    <name evidence="4" type="synonym">nudH</name>
    <name evidence="4" type="synonym">rppH</name>
    <name evidence="6" type="ORF">WYH_00281</name>
</gene>
<dbReference type="HAMAP" id="MF_00298">
    <property type="entry name" value="Nudix_RppH"/>
    <property type="match status" value="1"/>
</dbReference>
<dbReference type="EMBL" id="CP011452">
    <property type="protein sequence ID" value="AKH41345.1"/>
    <property type="molecule type" value="Genomic_DNA"/>
</dbReference>
<dbReference type="InterPro" id="IPR020476">
    <property type="entry name" value="Nudix_hydrolase"/>
</dbReference>
<evidence type="ECO:0000256" key="1">
    <source>
        <dbReference type="ARBA" id="ARBA00001936"/>
    </source>
</evidence>
<comment type="cofactor">
    <cofactor evidence="2">
        <name>Mg(2+)</name>
        <dbReference type="ChEBI" id="CHEBI:18420"/>
    </cofactor>
</comment>
<dbReference type="OrthoDB" id="9816040at2"/>
<dbReference type="SUPFAM" id="SSF55811">
    <property type="entry name" value="Nudix"/>
    <property type="match status" value="1"/>
</dbReference>
<evidence type="ECO:0000256" key="2">
    <source>
        <dbReference type="ARBA" id="ARBA00001946"/>
    </source>
</evidence>
<organism evidence="6 7">
    <name type="scientific">Croceibacterium atlanticum</name>
    <dbReference type="NCBI Taxonomy" id="1267766"/>
    <lineage>
        <taxon>Bacteria</taxon>
        <taxon>Pseudomonadati</taxon>
        <taxon>Pseudomonadota</taxon>
        <taxon>Alphaproteobacteria</taxon>
        <taxon>Sphingomonadales</taxon>
        <taxon>Erythrobacteraceae</taxon>
        <taxon>Croceibacterium</taxon>
    </lineage>
</organism>
<feature type="short sequence motif" description="Nudix box" evidence="4">
    <location>
        <begin position="43"/>
        <end position="64"/>
    </location>
</feature>
<comment type="function">
    <text evidence="4">Accelerates the degradation of transcripts by removing pyrophosphate from the 5'-end of triphosphorylated RNA, leading to a more labile monophosphorylated state that can stimulate subsequent ribonuclease cleavage.</text>
</comment>
<evidence type="ECO:0000256" key="3">
    <source>
        <dbReference type="ARBA" id="ARBA00022801"/>
    </source>
</evidence>